<dbReference type="InterPro" id="IPR012337">
    <property type="entry name" value="RNaseH-like_sf"/>
</dbReference>
<keyword evidence="2" id="KW-1185">Reference proteome</keyword>
<dbReference type="AlphaFoldDB" id="A0A0J9XJH8"/>
<reference evidence="1" key="1">
    <citation type="submission" date="2014-03" db="EMBL/GenBank/DDBJ databases">
        <authorList>
            <person name="Casaregola S."/>
        </authorList>
    </citation>
    <scope>NUCLEOTIDE SEQUENCE [LARGE SCALE GENOMIC DNA]</scope>
    <source>
        <strain evidence="1">CLIB 918</strain>
    </source>
</reference>
<sequence>MTTFYTDASYDHSTKEATFGVYCPSNDYKASFYLSDNLSSHLKAEYLAIKGTVRIIKSKFKNSEMAEEFLLYSDCLIAIDRWNTNDYLPEDNIEVCWISRNSDGIKVADTLAYRKRITTLI</sequence>
<gene>
    <name evidence="1" type="ORF">BN980_GECA22s00835g</name>
</gene>
<dbReference type="InterPro" id="IPR036397">
    <property type="entry name" value="RNaseH_sf"/>
</dbReference>
<evidence type="ECO:0000313" key="1">
    <source>
        <dbReference type="EMBL" id="CDO57501.1"/>
    </source>
</evidence>
<protein>
    <recommendedName>
        <fullName evidence="3">RNase H type-1 domain-containing protein</fullName>
    </recommendedName>
</protein>
<name>A0A0J9XJH8_GEOCN</name>
<evidence type="ECO:0008006" key="3">
    <source>
        <dbReference type="Google" id="ProtNLM"/>
    </source>
</evidence>
<dbReference type="Gene3D" id="3.30.420.10">
    <property type="entry name" value="Ribonuclease H-like superfamily/Ribonuclease H"/>
    <property type="match status" value="1"/>
</dbReference>
<dbReference type="GO" id="GO:0003676">
    <property type="term" value="F:nucleic acid binding"/>
    <property type="evidence" value="ECO:0007669"/>
    <property type="project" value="InterPro"/>
</dbReference>
<accession>A0A0J9XJH8</accession>
<organism evidence="1 2">
    <name type="scientific">Geotrichum candidum</name>
    <name type="common">Oospora lactis</name>
    <name type="synonym">Dipodascus geotrichum</name>
    <dbReference type="NCBI Taxonomy" id="1173061"/>
    <lineage>
        <taxon>Eukaryota</taxon>
        <taxon>Fungi</taxon>
        <taxon>Dikarya</taxon>
        <taxon>Ascomycota</taxon>
        <taxon>Saccharomycotina</taxon>
        <taxon>Dipodascomycetes</taxon>
        <taxon>Dipodascales</taxon>
        <taxon>Dipodascaceae</taxon>
        <taxon>Geotrichum</taxon>
    </lineage>
</organism>
<dbReference type="SUPFAM" id="SSF53098">
    <property type="entry name" value="Ribonuclease H-like"/>
    <property type="match status" value="1"/>
</dbReference>
<proteinExistence type="predicted"/>
<evidence type="ECO:0000313" key="2">
    <source>
        <dbReference type="Proteomes" id="UP000242525"/>
    </source>
</evidence>
<comment type="caution">
    <text evidence="1">The sequence shown here is derived from an EMBL/GenBank/DDBJ whole genome shotgun (WGS) entry which is preliminary data.</text>
</comment>
<dbReference type="Proteomes" id="UP000242525">
    <property type="component" value="Unassembled WGS sequence"/>
</dbReference>
<dbReference type="EMBL" id="CCBN010000022">
    <property type="protein sequence ID" value="CDO57501.1"/>
    <property type="molecule type" value="Genomic_DNA"/>
</dbReference>